<organism evidence="1 2">
    <name type="scientific">Anaerococcus groningensis</name>
    <dbReference type="NCBI Taxonomy" id="3115616"/>
    <lineage>
        <taxon>Bacteria</taxon>
        <taxon>Bacillati</taxon>
        <taxon>Bacillota</taxon>
        <taxon>Tissierellia</taxon>
        <taxon>Tissierellales</taxon>
        <taxon>Peptoniphilaceae</taxon>
        <taxon>Anaerococcus</taxon>
    </lineage>
</organism>
<gene>
    <name evidence="1" type="ORF">AB9Q04_00085</name>
</gene>
<reference evidence="1 2" key="1">
    <citation type="journal article" date="2025" name="Anaerobe">
        <title>Description of Anaerococcus kampingiae sp. nov., Anaerococcus groningensis sp. nov., Anaerococcus martiniensis sp. nov., and Anaerococcus cruorum sp. nov., isolated from human clinical specimens.</title>
        <authorList>
            <person name="Boiten K.E."/>
            <person name="Meijer J."/>
            <person name="van Wezel E.M."/>
            <person name="Veloo A.C.M."/>
        </authorList>
    </citation>
    <scope>NUCLEOTIDE SEQUENCE [LARGE SCALE GENOMIC DNA]</scope>
    <source>
        <strain evidence="1 2">ENR1011</strain>
    </source>
</reference>
<evidence type="ECO:0000313" key="1">
    <source>
        <dbReference type="EMBL" id="MFO3716746.1"/>
    </source>
</evidence>
<comment type="caution">
    <text evidence="1">The sequence shown here is derived from an EMBL/GenBank/DDBJ whole genome shotgun (WGS) entry which is preliminary data.</text>
</comment>
<proteinExistence type="predicted"/>
<evidence type="ECO:0000313" key="2">
    <source>
        <dbReference type="Proteomes" id="UP001637993"/>
    </source>
</evidence>
<keyword evidence="2" id="KW-1185">Reference proteome</keyword>
<dbReference type="Proteomes" id="UP001637993">
    <property type="component" value="Unassembled WGS sequence"/>
</dbReference>
<protein>
    <submittedName>
        <fullName evidence="1">Uncharacterized protein</fullName>
    </submittedName>
</protein>
<accession>A0ABW9MY76</accession>
<name>A0ABW9MY76_9FIRM</name>
<dbReference type="EMBL" id="JBGMEG010000001">
    <property type="protein sequence ID" value="MFO3716746.1"/>
    <property type="molecule type" value="Genomic_DNA"/>
</dbReference>
<dbReference type="RefSeq" id="WP_410023373.1">
    <property type="nucleotide sequence ID" value="NZ_JBGMEG010000001.1"/>
</dbReference>
<sequence length="92" mass="10795">MFRERDKARKILNVLIEYFVIHTFKNINASINIDDKATSISIRGKVDAESININKLKEDLDYPRIFAYDDYYDDLLDSDSEDELKVIGYLID</sequence>